<dbReference type="InterPro" id="IPR001752">
    <property type="entry name" value="Kinesin_motor_dom"/>
</dbReference>
<dbReference type="GO" id="GO:0005524">
    <property type="term" value="F:ATP binding"/>
    <property type="evidence" value="ECO:0007669"/>
    <property type="project" value="UniProtKB-UniRule"/>
</dbReference>
<dbReference type="GO" id="GO:0008017">
    <property type="term" value="F:microtubule binding"/>
    <property type="evidence" value="ECO:0007669"/>
    <property type="project" value="InterPro"/>
</dbReference>
<dbReference type="SMART" id="SM00129">
    <property type="entry name" value="KISc"/>
    <property type="match status" value="1"/>
</dbReference>
<dbReference type="Pfam" id="PF00225">
    <property type="entry name" value="Kinesin"/>
    <property type="match status" value="1"/>
</dbReference>
<evidence type="ECO:0000256" key="5">
    <source>
        <dbReference type="ARBA" id="ARBA00023175"/>
    </source>
</evidence>
<reference evidence="11" key="1">
    <citation type="submission" date="2025-08" db="UniProtKB">
        <authorList>
            <consortium name="RefSeq"/>
        </authorList>
    </citation>
    <scope>IDENTIFICATION</scope>
    <source>
        <tissue evidence="11">Whole body</tissue>
    </source>
</reference>
<dbReference type="Gene3D" id="1.10.287.1490">
    <property type="match status" value="1"/>
</dbReference>
<feature type="coiled-coil region" evidence="8">
    <location>
        <begin position="1324"/>
        <end position="1421"/>
    </location>
</feature>
<sequence>MPSDVQVGIKLRPLTEKEIKENSSIRWIVRGNSIVSLDQKTKQKGDEFHFDYVFDLDTTNSEVFDSVVKPVVDAAITGFNGTVFCYGQCNSGKTYTMAGTSEDLGLVPLSIKHILNVVSTPNTEHEFVLRMSCSEVQDEICDLLGKEEIEVKLSNGEVIVNSVKDIINPLAHILSVIQMRIDDKRIRETNRENVSHTVFQIVIEREDLNRFVQKSELNFVHLAGFKEVPPANASKHQTDEFLLALESLILEEPKVESFQRCISNCNNKLMDLLQTPFGVVVMLCTVMPCAAEESHHTLSLASRIKSLKTNPQKNVNSGNSAIEIFAPLSTKLLTESKKIRNGNLVDIGDVESEKRYENLCAVDKRVVLFERQIVPGRKTVYEEPIVSKARRENWLKAAGPSRQHSFQIETYQRLPTIIEMSPEKTFKKRNITQLIDVTNRTFHATFTDFRLDLIPTNNVTNRGPDIKNECIKINEYDVRLNKQDSAVQTSNNSLSPKSMWKKYILDRGKAFAELLEFTDLESQLTARKEENRKNHYYSVYPEELNAPQIICSSLKNNSLIWLEEEKIRLIDELKLKNKELNEIKNDFQSLKSDLEQTICLLTNENAALLHNLSVEKERSTETENNHRKTIDDLQTCILKIIDEKLQLENKVTTLNDQMALNPKTEIFSNEQLITQYQGEIAALKKENTELSKCLAENKGFEDIKESKSLQYELECTSENKVLKLTEKCEYLATKNEKLSMELIAKTEENNALKEENKILSDKISMLDTTNADENDVEQLRSENNVLRSENMALKMKVMMLADESTQFSGNLLVTSDNLDSSRNRNLNNNKSHLTDDAATLNASEKHVSMTESYQELANKVIALQDENNHLSRLNERLSELKSSPCKQCACFKKLNESRKPVALEMKELNHKLDHLQKKFDRERAHIEALKNQELNISFDASFNASFVDTFNLSFVEEKVQQLNNELQTVRERYEEKCDEFTKLCDTKNVDDQKPSKKQASVIETKIDEAQRSINEAKEEIAEMKKKIAKFKAEKVNLLKKIDTLKGVNEELQENVSEKEISLAAATERVKILENELSNMNTELEELSAEKNAMQVERVKLDVKLEYLSAEKETTDNHIDELYRTINELNERASSLTKDFAVSIETIENKYKNDLQLLKRQCDELEQVKTELEERTMLRTKDLVSSVEELQEKISELENEKDMLKNNLKELEIQLNKSKDVECISESEASANQFNEYTTESEIKSNEYVEGNDLTYEVKKRSATEEYVYSREKINETKEELNIVKKYIIDELKSFDCNLNTEDVLSKTVSEMFKILIHTIMLKEKDVVERMLESFEKDKQKLEDEKQQSSDVERRATSWIRELETDNDNLRTNLLEKEFLYKEQKSKVIELDRLLRESNNERNVLKTKVQALELEIGNMQSDLEKQCKVEVRQEDEIEDAHKREKEIHKAFKYKEDELQSRIKDEKEAFEKKVDELVNTIEKYKTMNMELKSNIEGLEANEKQLKNIIEANASDLKMHNQTIDKVSRDFDQLTKASNELTNELKQNKSKIANITKVLKNKCDMLSEYKVKLEIIMPDYEMLQNQAKEKKEAIERYKEEIAKLNMEKNKEIETIKDELNSENIKCTGLARLLSESNNKNIALKEELNNLKDNYEKLRETNMKLERKIRNSMNKLKAEAALEELKDVNKRLQNNLDGASNRISELQESKNKILKEMVNLKAHYESLCQENAEIKKTLSLHRSEKNSVHLSLENSKYDALIQEKNKIALELEGNKLLLTQRDKEIMEFVTQIRELTAKKSEFDNQLKEWSAIIHERDSEILQLKTELNTHQVVNELKEKLVDLKTENKTLDEQVKAFETKSQGDREEMEITKFHNETVLCRLKKECSELQKKLSDYESKLRSQSCSSSLKSINPFENKRRKRSRNEVFNQKRDLESVTIGTDVDDEETCQILRNKIQELEMELVSKNGQIAALERQIQSENFTYQEKCKGLEEEMRASRKKNDELRTEVGKLHRIIMDLSSYDCERCRRWRLNKKEQACQTYDDELEGFNTHNRIIGNQGNLMKLEKEYVLVKDLCRSRKRQIKDLENKVKNLEDAQRNRN</sequence>
<comment type="similarity">
    <text evidence="7">Belongs to the TRAFAC class myosin-kinesin ATPase superfamily. Kinesin family.</text>
</comment>
<evidence type="ECO:0000256" key="8">
    <source>
        <dbReference type="SAM" id="Coils"/>
    </source>
</evidence>
<keyword evidence="2 7" id="KW-0547">Nucleotide-binding</keyword>
<dbReference type="GO" id="GO:0005874">
    <property type="term" value="C:microtubule"/>
    <property type="evidence" value="ECO:0007669"/>
    <property type="project" value="TreeGrafter"/>
</dbReference>
<evidence type="ECO:0000256" key="7">
    <source>
        <dbReference type="PROSITE-ProRule" id="PRU00283"/>
    </source>
</evidence>
<comment type="subcellular location">
    <subcellularLocation>
        <location evidence="1">Cytoplasm</location>
        <location evidence="1">Cytoskeleton</location>
    </subcellularLocation>
</comment>
<protein>
    <submittedName>
        <fullName evidence="11">Centromere-associated protein E-like isoform X1</fullName>
    </submittedName>
</protein>
<gene>
    <name evidence="11" type="primary">LOC108623097</name>
</gene>
<dbReference type="InterPro" id="IPR027640">
    <property type="entry name" value="Kinesin-like_fam"/>
</dbReference>
<organism evidence="10 11">
    <name type="scientific">Ceratina calcarata</name>
    <dbReference type="NCBI Taxonomy" id="156304"/>
    <lineage>
        <taxon>Eukaryota</taxon>
        <taxon>Metazoa</taxon>
        <taxon>Ecdysozoa</taxon>
        <taxon>Arthropoda</taxon>
        <taxon>Hexapoda</taxon>
        <taxon>Insecta</taxon>
        <taxon>Pterygota</taxon>
        <taxon>Neoptera</taxon>
        <taxon>Endopterygota</taxon>
        <taxon>Hymenoptera</taxon>
        <taxon>Apocrita</taxon>
        <taxon>Aculeata</taxon>
        <taxon>Apoidea</taxon>
        <taxon>Anthophila</taxon>
        <taxon>Apidae</taxon>
        <taxon>Ceratina</taxon>
        <taxon>Zadontomerus</taxon>
    </lineage>
</organism>
<dbReference type="Gene3D" id="3.40.850.10">
    <property type="entry name" value="Kinesin motor domain"/>
    <property type="match status" value="1"/>
</dbReference>
<accession>A0AAJ7N4S8</accession>
<dbReference type="PRINTS" id="PR00380">
    <property type="entry name" value="KINESINHEAVY"/>
</dbReference>
<evidence type="ECO:0000313" key="10">
    <source>
        <dbReference type="Proteomes" id="UP000694925"/>
    </source>
</evidence>
<dbReference type="InterPro" id="IPR027417">
    <property type="entry name" value="P-loop_NTPase"/>
</dbReference>
<dbReference type="Proteomes" id="UP000694925">
    <property type="component" value="Unplaced"/>
</dbReference>
<evidence type="ECO:0000259" key="9">
    <source>
        <dbReference type="PROSITE" id="PS50067"/>
    </source>
</evidence>
<keyword evidence="5 7" id="KW-0505">Motor protein</keyword>
<evidence type="ECO:0000256" key="6">
    <source>
        <dbReference type="ARBA" id="ARBA00023212"/>
    </source>
</evidence>
<dbReference type="GeneID" id="108623097"/>
<dbReference type="SUPFAM" id="SSF52540">
    <property type="entry name" value="P-loop containing nucleoside triphosphate hydrolases"/>
    <property type="match status" value="1"/>
</dbReference>
<evidence type="ECO:0000313" key="11">
    <source>
        <dbReference type="RefSeq" id="XP_017876882.1"/>
    </source>
</evidence>
<dbReference type="GO" id="GO:0007018">
    <property type="term" value="P:microtubule-based movement"/>
    <property type="evidence" value="ECO:0007669"/>
    <property type="project" value="InterPro"/>
</dbReference>
<dbReference type="PANTHER" id="PTHR47968:SF75">
    <property type="entry name" value="CENTROMERE-ASSOCIATED PROTEIN E"/>
    <property type="match status" value="1"/>
</dbReference>
<dbReference type="KEGG" id="ccal:108623097"/>
<feature type="coiled-coil region" evidence="8">
    <location>
        <begin position="1577"/>
        <end position="1719"/>
    </location>
</feature>
<feature type="coiled-coil region" evidence="8">
    <location>
        <begin position="853"/>
        <end position="1220"/>
    </location>
</feature>
<feature type="coiled-coil region" evidence="8">
    <location>
        <begin position="1454"/>
        <end position="1548"/>
    </location>
</feature>
<keyword evidence="10" id="KW-1185">Reference proteome</keyword>
<evidence type="ECO:0000256" key="2">
    <source>
        <dbReference type="ARBA" id="ARBA00022741"/>
    </source>
</evidence>
<feature type="coiled-coil region" evidence="8">
    <location>
        <begin position="563"/>
        <end position="597"/>
    </location>
</feature>
<feature type="coiled-coil region" evidence="8">
    <location>
        <begin position="735"/>
        <end position="796"/>
    </location>
</feature>
<dbReference type="PROSITE" id="PS50067">
    <property type="entry name" value="KINESIN_MOTOR_2"/>
    <property type="match status" value="1"/>
</dbReference>
<keyword evidence="3 7" id="KW-0067">ATP-binding</keyword>
<evidence type="ECO:0000256" key="1">
    <source>
        <dbReference type="ARBA" id="ARBA00004245"/>
    </source>
</evidence>
<dbReference type="PANTHER" id="PTHR47968">
    <property type="entry name" value="CENTROMERE PROTEIN E"/>
    <property type="match status" value="1"/>
</dbReference>
<feature type="domain" description="Kinesin motor" evidence="9">
    <location>
        <begin position="4"/>
        <end position="307"/>
    </location>
</feature>
<evidence type="ECO:0000256" key="3">
    <source>
        <dbReference type="ARBA" id="ARBA00022840"/>
    </source>
</evidence>
<dbReference type="GO" id="GO:0003777">
    <property type="term" value="F:microtubule motor activity"/>
    <property type="evidence" value="ECO:0007669"/>
    <property type="project" value="InterPro"/>
</dbReference>
<keyword evidence="6" id="KW-0206">Cytoskeleton</keyword>
<keyword evidence="4 8" id="KW-0175">Coiled coil</keyword>
<dbReference type="RefSeq" id="XP_017876882.1">
    <property type="nucleotide sequence ID" value="XM_018021393.2"/>
</dbReference>
<feature type="coiled-coil region" evidence="8">
    <location>
        <begin position="1788"/>
        <end position="1856"/>
    </location>
</feature>
<dbReference type="GO" id="GO:0000278">
    <property type="term" value="P:mitotic cell cycle"/>
    <property type="evidence" value="ECO:0007669"/>
    <property type="project" value="TreeGrafter"/>
</dbReference>
<feature type="coiled-coil region" evidence="8">
    <location>
        <begin position="1945"/>
        <end position="2004"/>
    </location>
</feature>
<dbReference type="InterPro" id="IPR036961">
    <property type="entry name" value="Kinesin_motor_dom_sf"/>
</dbReference>
<evidence type="ECO:0000256" key="4">
    <source>
        <dbReference type="ARBA" id="ARBA00023054"/>
    </source>
</evidence>
<feature type="binding site" evidence="7">
    <location>
        <begin position="87"/>
        <end position="94"/>
    </location>
    <ligand>
        <name>ATP</name>
        <dbReference type="ChEBI" id="CHEBI:30616"/>
    </ligand>
</feature>
<name>A0AAJ7N4S8_9HYME</name>
<proteinExistence type="inferred from homology"/>
<keyword evidence="6" id="KW-0963">Cytoplasm</keyword>